<dbReference type="EMBL" id="OX458333">
    <property type="protein sequence ID" value="CAI8968624.1"/>
    <property type="molecule type" value="Genomic_DNA"/>
</dbReference>
<protein>
    <submittedName>
        <fullName evidence="1">Uncharacterized protein</fullName>
    </submittedName>
</protein>
<organism evidence="1 2">
    <name type="scientific">Methylocaldum szegediense</name>
    <dbReference type="NCBI Taxonomy" id="73780"/>
    <lineage>
        <taxon>Bacteria</taxon>
        <taxon>Pseudomonadati</taxon>
        <taxon>Pseudomonadota</taxon>
        <taxon>Gammaproteobacteria</taxon>
        <taxon>Methylococcales</taxon>
        <taxon>Methylococcaceae</taxon>
        <taxon>Methylocaldum</taxon>
    </lineage>
</organism>
<proteinExistence type="predicted"/>
<keyword evidence="2" id="KW-1185">Reference proteome</keyword>
<accession>A0ABM9I931</accession>
<evidence type="ECO:0000313" key="1">
    <source>
        <dbReference type="EMBL" id="CAI8968624.1"/>
    </source>
</evidence>
<sequence>MSLAQAVSIHSRLLSRELRRHGEAFYQAASCFNPLPVIKPGVTRVFSRPPVAAHKFQSTPGY</sequence>
<reference evidence="1 2" key="1">
    <citation type="submission" date="2023-03" db="EMBL/GenBank/DDBJ databases">
        <authorList>
            <person name="Pearce D."/>
        </authorList>
    </citation>
    <scope>NUCLEOTIDE SEQUENCE [LARGE SCALE GENOMIC DNA]</scope>
    <source>
        <strain evidence="1">Msz</strain>
    </source>
</reference>
<name>A0ABM9I931_9GAMM</name>
<dbReference type="Proteomes" id="UP001162030">
    <property type="component" value="Chromosome"/>
</dbReference>
<evidence type="ECO:0000313" key="2">
    <source>
        <dbReference type="Proteomes" id="UP001162030"/>
    </source>
</evidence>
<gene>
    <name evidence="1" type="ORF">MSZNOR_4827</name>
</gene>